<dbReference type="Proteomes" id="UP000296049">
    <property type="component" value="Unassembled WGS sequence"/>
</dbReference>
<keyword evidence="2" id="KW-0539">Nucleus</keyword>
<dbReference type="Pfam" id="PF24681">
    <property type="entry name" value="Kelch_KLHDC2_KLHL20_DRC7"/>
    <property type="match status" value="1"/>
</dbReference>
<keyword evidence="2" id="KW-0690">Ribosome biogenesis</keyword>
<dbReference type="InterPro" id="IPR009292">
    <property type="entry name" value="RRP36"/>
</dbReference>
<keyword evidence="2" id="KW-0698">rRNA processing</keyword>
<dbReference type="HOGENOM" id="CLU_498374_0_0_1"/>
<dbReference type="PANTHER" id="PTHR46461:SF3">
    <property type="entry name" value="KELCH DOMAIN CONTAINING 3"/>
    <property type="match status" value="1"/>
</dbReference>
<proteinExistence type="inferred from homology"/>
<feature type="region of interest" description="Disordered" evidence="3">
    <location>
        <begin position="528"/>
        <end position="552"/>
    </location>
</feature>
<dbReference type="SMART" id="SM00612">
    <property type="entry name" value="Kelch"/>
    <property type="match status" value="3"/>
</dbReference>
<dbReference type="InterPro" id="IPR015915">
    <property type="entry name" value="Kelch-typ_b-propeller"/>
</dbReference>
<gene>
    <name evidence="4" type="ORF">Anapl_16323</name>
</gene>
<evidence type="ECO:0000256" key="1">
    <source>
        <dbReference type="ARBA" id="ARBA00022441"/>
    </source>
</evidence>
<comment type="function">
    <text evidence="2">Component of the 90S pre-ribosome involved in the maturation of rRNAs. Required for early cleavages of the pre-RNAs in the 40S ribosomal subunit maturation pathway.</text>
</comment>
<reference evidence="5" key="1">
    <citation type="journal article" date="2013" name="Nat. Genet.">
        <title>The duck genome and transcriptome provide insight into an avian influenza virus reservoir species.</title>
        <authorList>
            <person name="Huang Y."/>
            <person name="Li Y."/>
            <person name="Burt D.W."/>
            <person name="Chen H."/>
            <person name="Zhang Y."/>
            <person name="Qian W."/>
            <person name="Kim H."/>
            <person name="Gan S."/>
            <person name="Zhao Y."/>
            <person name="Li J."/>
            <person name="Yi K."/>
            <person name="Feng H."/>
            <person name="Zhu P."/>
            <person name="Li B."/>
            <person name="Liu Q."/>
            <person name="Fairley S."/>
            <person name="Magor K.E."/>
            <person name="Du Z."/>
            <person name="Hu X."/>
            <person name="Goodman L."/>
            <person name="Tafer H."/>
            <person name="Vignal A."/>
            <person name="Lee T."/>
            <person name="Kim K.W."/>
            <person name="Sheng Z."/>
            <person name="An Y."/>
            <person name="Searle S."/>
            <person name="Herrero J."/>
            <person name="Groenen M.A."/>
            <person name="Crooijmans R.P."/>
            <person name="Faraut T."/>
            <person name="Cai Q."/>
            <person name="Webster R.G."/>
            <person name="Aldridge J.R."/>
            <person name="Warren W.C."/>
            <person name="Bartschat S."/>
            <person name="Kehr S."/>
            <person name="Marz M."/>
            <person name="Stadler P.F."/>
            <person name="Smith J."/>
            <person name="Kraus R.H."/>
            <person name="Zhao Y."/>
            <person name="Ren L."/>
            <person name="Fei J."/>
            <person name="Morisson M."/>
            <person name="Kaiser P."/>
            <person name="Griffin D.K."/>
            <person name="Rao M."/>
            <person name="Pitel F."/>
            <person name="Wang J."/>
            <person name="Li N."/>
        </authorList>
    </citation>
    <scope>NUCLEOTIDE SEQUENCE [LARGE SCALE GENOMIC DNA]</scope>
</reference>
<evidence type="ECO:0000313" key="4">
    <source>
        <dbReference type="EMBL" id="EOA98604.1"/>
    </source>
</evidence>
<dbReference type="Gene3D" id="2.120.10.80">
    <property type="entry name" value="Kelch-type beta propeller"/>
    <property type="match status" value="2"/>
</dbReference>
<dbReference type="AlphaFoldDB" id="R0LAW3"/>
<evidence type="ECO:0000256" key="3">
    <source>
        <dbReference type="SAM" id="MobiDB-lite"/>
    </source>
</evidence>
<name>R0LAW3_ANAPL</name>
<evidence type="ECO:0000256" key="2">
    <source>
        <dbReference type="RuleBase" id="RU368027"/>
    </source>
</evidence>
<organism evidence="4 5">
    <name type="scientific">Anas platyrhynchos</name>
    <name type="common">Mallard</name>
    <name type="synonym">Anas boschas</name>
    <dbReference type="NCBI Taxonomy" id="8839"/>
    <lineage>
        <taxon>Eukaryota</taxon>
        <taxon>Metazoa</taxon>
        <taxon>Chordata</taxon>
        <taxon>Craniata</taxon>
        <taxon>Vertebrata</taxon>
        <taxon>Euteleostomi</taxon>
        <taxon>Archelosauria</taxon>
        <taxon>Archosauria</taxon>
        <taxon>Dinosauria</taxon>
        <taxon>Saurischia</taxon>
        <taxon>Theropoda</taxon>
        <taxon>Coelurosauria</taxon>
        <taxon>Aves</taxon>
        <taxon>Neognathae</taxon>
        <taxon>Galloanserae</taxon>
        <taxon>Anseriformes</taxon>
        <taxon>Anatidae</taxon>
        <taxon>Anatinae</taxon>
        <taxon>Anas</taxon>
    </lineage>
</organism>
<comment type="similarity">
    <text evidence="2">Belongs to the RRP36 family.</text>
</comment>
<evidence type="ECO:0000313" key="5">
    <source>
        <dbReference type="Proteomes" id="UP000296049"/>
    </source>
</evidence>
<accession>R0LAW3</accession>
<dbReference type="SUPFAM" id="SSF117281">
    <property type="entry name" value="Kelch motif"/>
    <property type="match status" value="2"/>
</dbReference>
<dbReference type="InterPro" id="IPR006652">
    <property type="entry name" value="Kelch_1"/>
</dbReference>
<dbReference type="FunFam" id="2.120.10.80:FF:000016">
    <property type="entry name" value="Kelch domain-containing protein 3"/>
    <property type="match status" value="1"/>
</dbReference>
<dbReference type="FunFam" id="2.120.10.80:FF:000055">
    <property type="entry name" value="kelch domain-containing protein 3 isoform X1"/>
    <property type="match status" value="1"/>
</dbReference>
<feature type="non-terminal residue" evidence="4">
    <location>
        <position position="552"/>
    </location>
</feature>
<keyword evidence="1" id="KW-0880">Kelch repeat</keyword>
<comment type="subcellular location">
    <subcellularLocation>
        <location evidence="2">Nucleus</location>
        <location evidence="2">Nucleolus</location>
    </subcellularLocation>
</comment>
<dbReference type="PANTHER" id="PTHR46461">
    <property type="entry name" value="KELCH DOMAIN-CONTAINING PROTEIN 3"/>
    <property type="match status" value="1"/>
</dbReference>
<dbReference type="Pfam" id="PF01344">
    <property type="entry name" value="Kelch_1"/>
    <property type="match status" value="1"/>
</dbReference>
<protein>
    <recommendedName>
        <fullName evidence="2">rRNA biogenesis protein RRP36</fullName>
    </recommendedName>
</protein>
<dbReference type="GO" id="GO:0005737">
    <property type="term" value="C:cytoplasm"/>
    <property type="evidence" value="ECO:0007669"/>
    <property type="project" value="TreeGrafter"/>
</dbReference>
<comment type="subunit">
    <text evidence="2">Associates with 90S and pre-40S pre-ribosomal particles.</text>
</comment>
<feature type="region of interest" description="Disordered" evidence="3">
    <location>
        <begin position="468"/>
        <end position="487"/>
    </location>
</feature>
<dbReference type="GO" id="GO:1990904">
    <property type="term" value="C:ribonucleoprotein complex"/>
    <property type="evidence" value="ECO:0007669"/>
    <property type="project" value="UniProtKB-KW"/>
</dbReference>
<feature type="compositionally biased region" description="Basic residues" evidence="3">
    <location>
        <begin position="533"/>
        <end position="552"/>
    </location>
</feature>
<sequence>MLRWAVHLEGGPRRVNHAAVAVGHKVYSFGGYCSGEDYETLRQIDVHVFNAVSLRWIKLPPVWTNSRDQVREVPYMRYGHSAVLIDDTVYIWGGRNDTEGACNVLYAFDVNTHKWFTPKVSGMVPGARDGHSACVLAKSMFIFGGYEQLADCFSNDIHKLDTTNMMWTLISAKGTPARWRDFHSATIIGTKMYVFGGRADRFGPFHSNNEIYCNRIKVFDTETNSWLDSPPTPVLPEGRRSHSAFSYNGELYVFGGYNARLNRHFHDLWKFNPVSLSWRKIEPKGKGPCPRRRQCCCRVGDKIILFGGTSPSPEEGMGDEFDLMDHSDLYILDFNPCFMSFEERLQLQSGTRTRVSKQVTGGKKTAKPAVKQQRNKKGMFFFSSFRPVEMSAKKPVPFLRQVVPVTKKIHRDPRFDDLSGEYKPEVFMKTYSFLDAIKKQEKEMIQKQLKKCRDAEQKEKLQQLLNRMTQQEQAQKKQQKQRERELSFKRRQRELAKQGKKPFFLKKSEKRKLELAEKYAELKRSGKLESFLSKKRKRNAIKDKRRLPSQKN</sequence>
<keyword evidence="5" id="KW-1185">Reference proteome</keyword>
<dbReference type="GO" id="GO:0003682">
    <property type="term" value="F:chromatin binding"/>
    <property type="evidence" value="ECO:0007669"/>
    <property type="project" value="InterPro"/>
</dbReference>
<dbReference type="GO" id="GO:0006364">
    <property type="term" value="P:rRNA processing"/>
    <property type="evidence" value="ECO:0007669"/>
    <property type="project" value="UniProtKB-UniRule"/>
</dbReference>
<dbReference type="GO" id="GO:0005730">
    <property type="term" value="C:nucleolus"/>
    <property type="evidence" value="ECO:0007669"/>
    <property type="project" value="UniProtKB-SubCell"/>
</dbReference>
<dbReference type="InterPro" id="IPR052637">
    <property type="entry name" value="KLHDC3-like"/>
</dbReference>
<keyword evidence="2" id="KW-0687">Ribonucleoprotein</keyword>
<dbReference type="Pfam" id="PF06102">
    <property type="entry name" value="RRP36"/>
    <property type="match status" value="1"/>
</dbReference>
<dbReference type="EMBL" id="KB743457">
    <property type="protein sequence ID" value="EOA98604.1"/>
    <property type="molecule type" value="Genomic_DNA"/>
</dbReference>